<evidence type="ECO:0000256" key="5">
    <source>
        <dbReference type="PROSITE-ProRule" id="PRU10137"/>
    </source>
</evidence>
<dbReference type="PROSITE" id="PS00397">
    <property type="entry name" value="RECOMBINASES_1"/>
    <property type="match status" value="1"/>
</dbReference>
<keyword evidence="3" id="KW-0233">DNA recombination</keyword>
<evidence type="ECO:0000256" key="2">
    <source>
        <dbReference type="ARBA" id="ARBA00023125"/>
    </source>
</evidence>
<dbReference type="GO" id="GO:0000150">
    <property type="term" value="F:DNA strand exchange activity"/>
    <property type="evidence" value="ECO:0007669"/>
    <property type="project" value="InterPro"/>
</dbReference>
<evidence type="ECO:0000256" key="6">
    <source>
        <dbReference type="SAM" id="Coils"/>
    </source>
</evidence>
<dbReference type="InterPro" id="IPR036162">
    <property type="entry name" value="Resolvase-like_N_sf"/>
</dbReference>
<dbReference type="GO" id="GO:0003677">
    <property type="term" value="F:DNA binding"/>
    <property type="evidence" value="ECO:0007669"/>
    <property type="project" value="UniProtKB-KW"/>
</dbReference>
<dbReference type="SMART" id="SM00857">
    <property type="entry name" value="Resolvase"/>
    <property type="match status" value="1"/>
</dbReference>
<sequence length="608" mass="68335">MTHVAIQGVPGRETAARVAVSYARVSTKEQAERDGDPEGYSLPAQLEANRRKAASINAVVVEEFVERGESAKFADTRPELQQMLRYIQEHAVDYVIVHKVDRLARNRLDDAQIHLQIKEAGAQLVSATENIDETPSGMLLHGIMSSIAEFYSRNLAFEVVKGMEQKAKIGGTPGKAPLGYRNVRVITEDGSEVRTVEIDPDRAPLITWAFTAYSTGDWTLKNLAAELERRGLTTRPTPRTPARPVKYNSLHKILSTPYYRGEVTYRSVQYPGRHQPLVDEATWKRVQDVLASHATGEKQREHPHYLKSSVFCGGCGSRLIVTMSKNRHDTVYPYFICLGRHQKSTNCTQRAMLISLVEERIEEHYQDHQLDSQLRDQIEAMLRDELSSMQRVAEADKHQLRTQKERLTNERSRLLQAHYAGAVPLDLLKTEQDRIARQLGAIETRLSAANIESDKFETCLRVALDYATHCYKAYMRAAPQERRLLNQAFFTHIYVHEDDVQTELAEPFKTLLGNEMADAARCHAIAAYASGSTQPDNSSSTANVPCRENEKPAHNGAGLKETSLVELRGLEPLTPTLPVWCATSCAIAPRKRAHRSYTTWGFAFKTAG</sequence>
<feature type="region of interest" description="Disordered" evidence="7">
    <location>
        <begin position="532"/>
        <end position="557"/>
    </location>
</feature>
<dbReference type="EMBL" id="BLKS01000001">
    <property type="protein sequence ID" value="GFG50184.1"/>
    <property type="molecule type" value="Genomic_DNA"/>
</dbReference>
<dbReference type="PROSITE" id="PS51736">
    <property type="entry name" value="RECOMBINASES_3"/>
    <property type="match status" value="1"/>
</dbReference>
<feature type="domain" description="Recombinase" evidence="9">
    <location>
        <begin position="177"/>
        <end position="296"/>
    </location>
</feature>
<dbReference type="AlphaFoldDB" id="A0A7I9VXL1"/>
<reference evidence="10 11" key="1">
    <citation type="journal article" date="2019" name="Emerg. Microbes Infect.">
        <title>Comprehensive subspecies identification of 175 nontuberculous mycobacteria species based on 7547 genomic profiles.</title>
        <authorList>
            <person name="Matsumoto Y."/>
            <person name="Kinjo T."/>
            <person name="Motooka D."/>
            <person name="Nabeya D."/>
            <person name="Jung N."/>
            <person name="Uechi K."/>
            <person name="Horii T."/>
            <person name="Iida T."/>
            <person name="Fujita J."/>
            <person name="Nakamura S."/>
        </authorList>
    </citation>
    <scope>NUCLEOTIDE SEQUENCE [LARGE SCALE GENOMIC DNA]</scope>
    <source>
        <strain evidence="10 11">JCM 6377</strain>
    </source>
</reference>
<dbReference type="InterPro" id="IPR050639">
    <property type="entry name" value="SSR_resolvase"/>
</dbReference>
<keyword evidence="2" id="KW-0238">DNA-binding</keyword>
<keyword evidence="1" id="KW-0229">DNA integration</keyword>
<dbReference type="SUPFAM" id="SSF53041">
    <property type="entry name" value="Resolvase-like"/>
    <property type="match status" value="1"/>
</dbReference>
<dbReference type="PANTHER" id="PTHR30461:SF23">
    <property type="entry name" value="DNA RECOMBINASE-RELATED"/>
    <property type="match status" value="1"/>
</dbReference>
<dbReference type="PANTHER" id="PTHR30461">
    <property type="entry name" value="DNA-INVERTASE FROM LAMBDOID PROPHAGE"/>
    <property type="match status" value="1"/>
</dbReference>
<evidence type="ECO:0000256" key="3">
    <source>
        <dbReference type="ARBA" id="ARBA00023172"/>
    </source>
</evidence>
<feature type="coiled-coil region" evidence="6">
    <location>
        <begin position="390"/>
        <end position="417"/>
    </location>
</feature>
<protein>
    <submittedName>
        <fullName evidence="10">Recombinase</fullName>
    </submittedName>
</protein>
<dbReference type="Proteomes" id="UP000465302">
    <property type="component" value="Unassembled WGS sequence"/>
</dbReference>
<evidence type="ECO:0000259" key="8">
    <source>
        <dbReference type="PROSITE" id="PS51736"/>
    </source>
</evidence>
<accession>A0A7I9VXL1</accession>
<dbReference type="Gene3D" id="3.40.50.1390">
    <property type="entry name" value="Resolvase, N-terminal catalytic domain"/>
    <property type="match status" value="1"/>
</dbReference>
<organism evidence="10 11">
    <name type="scientific">Mycolicibacterium agri</name>
    <name type="common">Mycobacterium agri</name>
    <dbReference type="NCBI Taxonomy" id="36811"/>
    <lineage>
        <taxon>Bacteria</taxon>
        <taxon>Bacillati</taxon>
        <taxon>Actinomycetota</taxon>
        <taxon>Actinomycetes</taxon>
        <taxon>Mycobacteriales</taxon>
        <taxon>Mycobacteriaceae</taxon>
        <taxon>Mycolicibacterium</taxon>
    </lineage>
</organism>
<evidence type="ECO:0000313" key="10">
    <source>
        <dbReference type="EMBL" id="GFG50184.1"/>
    </source>
</evidence>
<evidence type="ECO:0000256" key="7">
    <source>
        <dbReference type="SAM" id="MobiDB-lite"/>
    </source>
</evidence>
<evidence type="ECO:0000256" key="4">
    <source>
        <dbReference type="PIRSR" id="PIRSR606118-50"/>
    </source>
</evidence>
<dbReference type="InterPro" id="IPR038109">
    <property type="entry name" value="DNA_bind_recomb_sf"/>
</dbReference>
<dbReference type="InterPro" id="IPR006119">
    <property type="entry name" value="Resolv_N"/>
</dbReference>
<dbReference type="InterPro" id="IPR006118">
    <property type="entry name" value="Recombinase_CS"/>
</dbReference>
<keyword evidence="6" id="KW-0175">Coiled coil</keyword>
<gene>
    <name evidence="10" type="ORF">MAGR_16250</name>
</gene>
<evidence type="ECO:0000313" key="11">
    <source>
        <dbReference type="Proteomes" id="UP000465302"/>
    </source>
</evidence>
<dbReference type="InterPro" id="IPR025827">
    <property type="entry name" value="Zn_ribbon_recom_dom"/>
</dbReference>
<evidence type="ECO:0000256" key="1">
    <source>
        <dbReference type="ARBA" id="ARBA00022908"/>
    </source>
</evidence>
<dbReference type="GO" id="GO:0015074">
    <property type="term" value="P:DNA integration"/>
    <property type="evidence" value="ECO:0007669"/>
    <property type="project" value="UniProtKB-KW"/>
</dbReference>
<proteinExistence type="predicted"/>
<feature type="compositionally biased region" description="Polar residues" evidence="7">
    <location>
        <begin position="532"/>
        <end position="543"/>
    </location>
</feature>
<dbReference type="InterPro" id="IPR011109">
    <property type="entry name" value="DNA_bind_recombinase_dom"/>
</dbReference>
<evidence type="ECO:0000259" key="9">
    <source>
        <dbReference type="PROSITE" id="PS51737"/>
    </source>
</evidence>
<comment type="caution">
    <text evidence="10">The sequence shown here is derived from an EMBL/GenBank/DDBJ whole genome shotgun (WGS) entry which is preliminary data.</text>
</comment>
<dbReference type="PROSITE" id="PS51737">
    <property type="entry name" value="RECOMBINASE_DNA_BIND"/>
    <property type="match status" value="1"/>
</dbReference>
<feature type="active site" description="O-(5'-phospho-DNA)-serine intermediate" evidence="4 5">
    <location>
        <position position="26"/>
    </location>
</feature>
<dbReference type="Pfam" id="PF07508">
    <property type="entry name" value="Recombinase"/>
    <property type="match status" value="1"/>
</dbReference>
<feature type="domain" description="Resolvase/invertase-type recombinase catalytic" evidence="8">
    <location>
        <begin position="18"/>
        <end position="171"/>
    </location>
</feature>
<dbReference type="Pfam" id="PF13408">
    <property type="entry name" value="Zn_ribbon_recom"/>
    <property type="match status" value="1"/>
</dbReference>
<dbReference type="Gene3D" id="3.90.1750.20">
    <property type="entry name" value="Putative Large Serine Recombinase, Chain B, Domain 2"/>
    <property type="match status" value="1"/>
</dbReference>
<dbReference type="Pfam" id="PF00239">
    <property type="entry name" value="Resolvase"/>
    <property type="match status" value="1"/>
</dbReference>
<dbReference type="CDD" id="cd00338">
    <property type="entry name" value="Ser_Recombinase"/>
    <property type="match status" value="1"/>
</dbReference>
<name>A0A7I9VXL1_MYCAG</name>